<dbReference type="InterPro" id="IPR006311">
    <property type="entry name" value="TAT_signal"/>
</dbReference>
<keyword evidence="6" id="KW-1185">Reference proteome</keyword>
<reference evidence="5 6" key="1">
    <citation type="submission" date="2020-07" db="EMBL/GenBank/DDBJ databases">
        <title>Sequencing the genomes of 1000 actinobacteria strains.</title>
        <authorList>
            <person name="Klenk H.-P."/>
        </authorList>
    </citation>
    <scope>NUCLEOTIDE SEQUENCE [LARGE SCALE GENOMIC DNA]</scope>
    <source>
        <strain evidence="5 6">DSM 43461</strain>
    </source>
</reference>
<accession>A0A7Y9GE89</accession>
<dbReference type="Proteomes" id="UP000591272">
    <property type="component" value="Unassembled WGS sequence"/>
</dbReference>
<dbReference type="PANTHER" id="PTHR30024">
    <property type="entry name" value="ALIPHATIC SULFONATES-BINDING PROTEIN-RELATED"/>
    <property type="match status" value="1"/>
</dbReference>
<dbReference type="PANTHER" id="PTHR30024:SF47">
    <property type="entry name" value="TAURINE-BINDING PERIPLASMIC PROTEIN"/>
    <property type="match status" value="1"/>
</dbReference>
<dbReference type="SUPFAM" id="SSF53850">
    <property type="entry name" value="Periplasmic binding protein-like II"/>
    <property type="match status" value="1"/>
</dbReference>
<dbReference type="InterPro" id="IPR015168">
    <property type="entry name" value="SsuA/THI5"/>
</dbReference>
<dbReference type="PROSITE" id="PS51318">
    <property type="entry name" value="TAT"/>
    <property type="match status" value="1"/>
</dbReference>
<protein>
    <submittedName>
        <fullName evidence="5">ABC-type nitrate/sulfonate/bicarbonate transport system substrate-binding protein</fullName>
    </submittedName>
</protein>
<evidence type="ECO:0000256" key="3">
    <source>
        <dbReference type="ARBA" id="ARBA00022729"/>
    </source>
</evidence>
<evidence type="ECO:0000313" key="5">
    <source>
        <dbReference type="EMBL" id="NYE14897.1"/>
    </source>
</evidence>
<evidence type="ECO:0000313" key="6">
    <source>
        <dbReference type="Proteomes" id="UP000591272"/>
    </source>
</evidence>
<evidence type="ECO:0000256" key="1">
    <source>
        <dbReference type="ARBA" id="ARBA00004418"/>
    </source>
</evidence>
<dbReference type="AlphaFoldDB" id="A0A7Y9GE89"/>
<comment type="similarity">
    <text evidence="2">Belongs to the bacterial solute-binding protein SsuA/TauA family.</text>
</comment>
<dbReference type="GO" id="GO:0042918">
    <property type="term" value="P:alkanesulfonate transmembrane transport"/>
    <property type="evidence" value="ECO:0007669"/>
    <property type="project" value="TreeGrafter"/>
</dbReference>
<dbReference type="Pfam" id="PF09084">
    <property type="entry name" value="NMT1"/>
    <property type="match status" value="1"/>
</dbReference>
<dbReference type="EMBL" id="JACCBT010000001">
    <property type="protein sequence ID" value="NYE14897.1"/>
    <property type="molecule type" value="Genomic_DNA"/>
</dbReference>
<evidence type="ECO:0000259" key="4">
    <source>
        <dbReference type="Pfam" id="PF09084"/>
    </source>
</evidence>
<feature type="domain" description="SsuA/THI5-like" evidence="4">
    <location>
        <begin position="58"/>
        <end position="253"/>
    </location>
</feature>
<dbReference type="Gene3D" id="3.40.190.10">
    <property type="entry name" value="Periplasmic binding protein-like II"/>
    <property type="match status" value="2"/>
</dbReference>
<organism evidence="5 6">
    <name type="scientific">Actinomadura citrea</name>
    <dbReference type="NCBI Taxonomy" id="46158"/>
    <lineage>
        <taxon>Bacteria</taxon>
        <taxon>Bacillati</taxon>
        <taxon>Actinomycetota</taxon>
        <taxon>Actinomycetes</taxon>
        <taxon>Streptosporangiales</taxon>
        <taxon>Thermomonosporaceae</taxon>
        <taxon>Actinomadura</taxon>
    </lineage>
</organism>
<gene>
    <name evidence="5" type="ORF">BJ999_005193</name>
</gene>
<dbReference type="PROSITE" id="PS51257">
    <property type="entry name" value="PROKAR_LIPOPROTEIN"/>
    <property type="match status" value="1"/>
</dbReference>
<keyword evidence="3" id="KW-0732">Signal</keyword>
<evidence type="ECO:0000256" key="2">
    <source>
        <dbReference type="ARBA" id="ARBA00010742"/>
    </source>
</evidence>
<name>A0A7Y9GE89_9ACTN</name>
<comment type="caution">
    <text evidence="5">The sequence shown here is derived from an EMBL/GenBank/DDBJ whole genome shotgun (WGS) entry which is preliminary data.</text>
</comment>
<dbReference type="GO" id="GO:0042597">
    <property type="term" value="C:periplasmic space"/>
    <property type="evidence" value="ECO:0007669"/>
    <property type="project" value="UniProtKB-SubCell"/>
</dbReference>
<proteinExistence type="inferred from homology"/>
<sequence>MDQTFSRRSFLGMAAGAGLGATGLLTAGCSGGGGGGNSVSIANTAATASITLNHLMDALGYLKSSGVDVKMTNVSSGTQVVAALASGSADITVLSGFIGMFPAMEKGLPLKAVGGTQLIATEAFYTGNPQVKSMRDLAGKTLGTGAVGAQLYDGFLAVLDKYRISPKDVTFRNVGTSADTFKAVLARQIDVGYGQVADQVLAKPKGVRMLATVNDELPLYINQGAVATTKAIKSKRDALVKVLAAYVKLFQYLTTPESKTKYVAAYIAAGGTQEEGEVQWEFINKSKSYSPTLDLPEEKVTYLQKLNVQAGSQKKVVPFADCTDLSLRKDVLALVK</sequence>
<comment type="subcellular location">
    <subcellularLocation>
        <location evidence="1">Periplasm</location>
    </subcellularLocation>
</comment>
<dbReference type="RefSeq" id="WP_179835690.1">
    <property type="nucleotide sequence ID" value="NZ_BMRD01000031.1"/>
</dbReference>